<evidence type="ECO:0000256" key="2">
    <source>
        <dbReference type="SAM" id="Phobius"/>
    </source>
</evidence>
<keyword evidence="2" id="KW-0472">Membrane</keyword>
<evidence type="ECO:0000313" key="4">
    <source>
        <dbReference type="Proteomes" id="UP000654471"/>
    </source>
</evidence>
<keyword evidence="2" id="KW-1133">Transmembrane helix</keyword>
<sequence length="104" mass="11459">MRTGNEPLHARSPLRMRCGLALWGLLWAIAGAVAFVMAGRPQWAAACATLALVAAADLAMVIRHIHQGPHYQPGRDIPPYEPDRGRNDVFGRRNDPGRRRGSRP</sequence>
<name>A0ABQ2VQM5_9ACTN</name>
<dbReference type="InterPro" id="IPR045924">
    <property type="entry name" value="DUF6343"/>
</dbReference>
<organism evidence="3 4">
    <name type="scientific">Streptomyces albospinus</name>
    <dbReference type="NCBI Taxonomy" id="285515"/>
    <lineage>
        <taxon>Bacteria</taxon>
        <taxon>Bacillati</taxon>
        <taxon>Actinomycetota</taxon>
        <taxon>Actinomycetes</taxon>
        <taxon>Kitasatosporales</taxon>
        <taxon>Streptomycetaceae</taxon>
        <taxon>Streptomyces</taxon>
    </lineage>
</organism>
<comment type="caution">
    <text evidence="3">The sequence shown here is derived from an EMBL/GenBank/DDBJ whole genome shotgun (WGS) entry which is preliminary data.</text>
</comment>
<protein>
    <recommendedName>
        <fullName evidence="5">Integral membrane protein</fullName>
    </recommendedName>
</protein>
<keyword evidence="2" id="KW-0812">Transmembrane</keyword>
<feature type="compositionally biased region" description="Basic and acidic residues" evidence="1">
    <location>
        <begin position="81"/>
        <end position="98"/>
    </location>
</feature>
<proteinExistence type="predicted"/>
<dbReference type="RefSeq" id="WP_189308033.1">
    <property type="nucleotide sequence ID" value="NZ_BMRP01000058.1"/>
</dbReference>
<feature type="transmembrane region" description="Helical" evidence="2">
    <location>
        <begin position="43"/>
        <end position="62"/>
    </location>
</feature>
<evidence type="ECO:0000256" key="1">
    <source>
        <dbReference type="SAM" id="MobiDB-lite"/>
    </source>
</evidence>
<dbReference type="Proteomes" id="UP000654471">
    <property type="component" value="Unassembled WGS sequence"/>
</dbReference>
<accession>A0ABQ2VQM5</accession>
<keyword evidence="4" id="KW-1185">Reference proteome</keyword>
<feature type="transmembrane region" description="Helical" evidence="2">
    <location>
        <begin position="20"/>
        <end position="37"/>
    </location>
</feature>
<evidence type="ECO:0008006" key="5">
    <source>
        <dbReference type="Google" id="ProtNLM"/>
    </source>
</evidence>
<evidence type="ECO:0000313" key="3">
    <source>
        <dbReference type="EMBL" id="GGU98089.1"/>
    </source>
</evidence>
<gene>
    <name evidence="3" type="ORF">GCM10010211_76710</name>
</gene>
<dbReference type="EMBL" id="BMRP01000058">
    <property type="protein sequence ID" value="GGU98089.1"/>
    <property type="molecule type" value="Genomic_DNA"/>
</dbReference>
<reference evidence="4" key="1">
    <citation type="journal article" date="2019" name="Int. J. Syst. Evol. Microbiol.">
        <title>The Global Catalogue of Microorganisms (GCM) 10K type strain sequencing project: providing services to taxonomists for standard genome sequencing and annotation.</title>
        <authorList>
            <consortium name="The Broad Institute Genomics Platform"/>
            <consortium name="The Broad Institute Genome Sequencing Center for Infectious Disease"/>
            <person name="Wu L."/>
            <person name="Ma J."/>
        </authorList>
    </citation>
    <scope>NUCLEOTIDE SEQUENCE [LARGE SCALE GENOMIC DNA]</scope>
    <source>
        <strain evidence="4">JCM 3399</strain>
    </source>
</reference>
<feature type="region of interest" description="Disordered" evidence="1">
    <location>
        <begin position="69"/>
        <end position="104"/>
    </location>
</feature>
<dbReference type="Pfam" id="PF19870">
    <property type="entry name" value="DUF6343"/>
    <property type="match status" value="1"/>
</dbReference>